<organism evidence="1 2">
    <name type="scientific">Gigaspora margarita</name>
    <dbReference type="NCBI Taxonomy" id="4874"/>
    <lineage>
        <taxon>Eukaryota</taxon>
        <taxon>Fungi</taxon>
        <taxon>Fungi incertae sedis</taxon>
        <taxon>Mucoromycota</taxon>
        <taxon>Glomeromycotina</taxon>
        <taxon>Glomeromycetes</taxon>
        <taxon>Diversisporales</taxon>
        <taxon>Gigasporaceae</taxon>
        <taxon>Gigaspora</taxon>
    </lineage>
</organism>
<dbReference type="EMBL" id="CAJVQB010021600">
    <property type="protein sequence ID" value="CAG8797525.1"/>
    <property type="molecule type" value="Genomic_DNA"/>
</dbReference>
<protein>
    <submittedName>
        <fullName evidence="1">14510_t:CDS:1</fullName>
    </submittedName>
</protein>
<name>A0ABN7VTN3_GIGMA</name>
<accession>A0ABN7VTN3</accession>
<evidence type="ECO:0000313" key="1">
    <source>
        <dbReference type="EMBL" id="CAG8797525.1"/>
    </source>
</evidence>
<reference evidence="1 2" key="1">
    <citation type="submission" date="2021-06" db="EMBL/GenBank/DDBJ databases">
        <authorList>
            <person name="Kallberg Y."/>
            <person name="Tangrot J."/>
            <person name="Rosling A."/>
        </authorList>
    </citation>
    <scope>NUCLEOTIDE SEQUENCE [LARGE SCALE GENOMIC DNA]</scope>
    <source>
        <strain evidence="1 2">120-4 pot B 10/14</strain>
    </source>
</reference>
<dbReference type="Proteomes" id="UP000789901">
    <property type="component" value="Unassembled WGS sequence"/>
</dbReference>
<proteinExistence type="predicted"/>
<gene>
    <name evidence="1" type="ORF">GMARGA_LOCUS22412</name>
</gene>
<sequence>MEQYDGNDIKNIISPEQLKIWNMHHVLVIYNKVYFYTNDDNSFFWIKDEKSIIKKKAKSQQLWLVTSCAHAIALCALWKQMLHDLDSGKMEYMNELKIGLPKKGERRKG</sequence>
<comment type="caution">
    <text evidence="1">The sequence shown here is derived from an EMBL/GenBank/DDBJ whole genome shotgun (WGS) entry which is preliminary data.</text>
</comment>
<keyword evidence="2" id="KW-1185">Reference proteome</keyword>
<evidence type="ECO:0000313" key="2">
    <source>
        <dbReference type="Proteomes" id="UP000789901"/>
    </source>
</evidence>